<dbReference type="KEGG" id="phl:KKY_2305"/>
<feature type="compositionally biased region" description="Basic and acidic residues" evidence="1">
    <location>
        <begin position="9"/>
        <end position="20"/>
    </location>
</feature>
<dbReference type="EMBL" id="CP003075">
    <property type="protein sequence ID" value="AEQ52314.1"/>
    <property type="molecule type" value="Genomic_DNA"/>
</dbReference>
<dbReference type="AlphaFoldDB" id="G4R7L3"/>
<accession>G4R7L3</accession>
<proteinExistence type="predicted"/>
<evidence type="ECO:0000256" key="1">
    <source>
        <dbReference type="SAM" id="MobiDB-lite"/>
    </source>
</evidence>
<gene>
    <name evidence="2" type="ordered locus">KKY_2305</name>
</gene>
<evidence type="ECO:0000313" key="2">
    <source>
        <dbReference type="EMBL" id="AEQ52314.1"/>
    </source>
</evidence>
<name>G4R7L3_PELHB</name>
<feature type="region of interest" description="Disordered" evidence="1">
    <location>
        <begin position="1"/>
        <end position="20"/>
    </location>
</feature>
<reference evidence="2 3" key="1">
    <citation type="journal article" date="2012" name="J. Bacteriol.">
        <title>Complete genome sequence of Pelagibacterium halotolerans B2T.</title>
        <authorList>
            <person name="Huo Y.Y."/>
            <person name="Cheng H."/>
            <person name="Han X.F."/>
            <person name="Jiang X.W."/>
            <person name="Sun C."/>
            <person name="Zhang X.Q."/>
            <person name="Zhu X.F."/>
            <person name="Liu Y.F."/>
            <person name="Li P.F."/>
            <person name="Ni P.X."/>
            <person name="Wu M."/>
        </authorList>
    </citation>
    <scope>NUCLEOTIDE SEQUENCE [LARGE SCALE GENOMIC DNA]</scope>
    <source>
        <strain evidence="3">DSM 22347 / JCM 15775 / CGMCC 1.7692 / B2</strain>
    </source>
</reference>
<keyword evidence="3" id="KW-1185">Reference proteome</keyword>
<evidence type="ECO:0000313" key="3">
    <source>
        <dbReference type="Proteomes" id="UP000008850"/>
    </source>
</evidence>
<protein>
    <submittedName>
        <fullName evidence="2">Uncharacterized protein</fullName>
    </submittedName>
</protein>
<dbReference type="Proteomes" id="UP000008850">
    <property type="component" value="Chromosome"/>
</dbReference>
<dbReference type="HOGENOM" id="CLU_3293880_0_0_5"/>
<sequence>MRSGGHGATIRESRRPEMRYRAARRLDPGQGGAMVVKCRR</sequence>
<organism evidence="2 3">
    <name type="scientific">Pelagibacterium halotolerans (strain DSM 22347 / JCM 15775 / CGMCC 1.7692 / B2)</name>
    <dbReference type="NCBI Taxonomy" id="1082931"/>
    <lineage>
        <taxon>Bacteria</taxon>
        <taxon>Pseudomonadati</taxon>
        <taxon>Pseudomonadota</taxon>
        <taxon>Alphaproteobacteria</taxon>
        <taxon>Hyphomicrobiales</taxon>
        <taxon>Devosiaceae</taxon>
        <taxon>Pelagibacterium</taxon>
    </lineage>
</organism>
<dbReference type="STRING" id="1082931.KKY_2305"/>